<protein>
    <submittedName>
        <fullName evidence="2">Uncharacterized protein</fullName>
    </submittedName>
</protein>
<feature type="region of interest" description="Disordered" evidence="1">
    <location>
        <begin position="165"/>
        <end position="199"/>
    </location>
</feature>
<reference evidence="2 3" key="1">
    <citation type="submission" date="2023-01" db="EMBL/GenBank/DDBJ databases">
        <title>Analysis of 21 Apiospora genomes using comparative genomics revels a genus with tremendous synthesis potential of carbohydrate active enzymes and secondary metabolites.</title>
        <authorList>
            <person name="Sorensen T."/>
        </authorList>
    </citation>
    <scope>NUCLEOTIDE SEQUENCE [LARGE SCALE GENOMIC DNA]</scope>
    <source>
        <strain evidence="2 3">CBS 33761</strain>
    </source>
</reference>
<feature type="region of interest" description="Disordered" evidence="1">
    <location>
        <begin position="324"/>
        <end position="353"/>
    </location>
</feature>
<evidence type="ECO:0000313" key="3">
    <source>
        <dbReference type="Proteomes" id="UP001444661"/>
    </source>
</evidence>
<evidence type="ECO:0000313" key="2">
    <source>
        <dbReference type="EMBL" id="KAK8029527.1"/>
    </source>
</evidence>
<organism evidence="2 3">
    <name type="scientific">Apiospora rasikravindrae</name>
    <dbReference type="NCBI Taxonomy" id="990691"/>
    <lineage>
        <taxon>Eukaryota</taxon>
        <taxon>Fungi</taxon>
        <taxon>Dikarya</taxon>
        <taxon>Ascomycota</taxon>
        <taxon>Pezizomycotina</taxon>
        <taxon>Sordariomycetes</taxon>
        <taxon>Xylariomycetidae</taxon>
        <taxon>Amphisphaeriales</taxon>
        <taxon>Apiosporaceae</taxon>
        <taxon>Apiospora</taxon>
    </lineage>
</organism>
<sequence length="353" mass="39213">MHRCAGRCGWHIRGRYQEGGSSRIIFQEDEAKAVSQRHPDGQFQPRRAAYPGVVLEVSYPQDSKDLKKLAWQYTQLSNGDIKAVIGIDVNNAPNPSTVSLWRPNYVSEAGEDVLDVKQEVNSQELRLAPSDFATDELCDGLEATELSITYARLAGLFVQAQEMQTARDHATDGGVRSSRKNEWRAPSSSPDRLLSEDETRFRFDEERTAEEATAADDDFQLPPKKRSQLLAARHRTKIDLPEVEWYSAGNGMLSTDWVLETSTLLMRSLRVNHFDVAPDNIGNQLISPSCNAQSVSGTAVVQPDHFHLRDLTLDENHLFLSLTTPNATSPRPPDGMTAIKTALSPMSAPPASR</sequence>
<evidence type="ECO:0000256" key="1">
    <source>
        <dbReference type="SAM" id="MobiDB-lite"/>
    </source>
</evidence>
<gene>
    <name evidence="2" type="ORF">PG993_010818</name>
</gene>
<proteinExistence type="predicted"/>
<accession>A0ABR1SCF2</accession>
<dbReference type="Proteomes" id="UP001444661">
    <property type="component" value="Unassembled WGS sequence"/>
</dbReference>
<comment type="caution">
    <text evidence="2">The sequence shown here is derived from an EMBL/GenBank/DDBJ whole genome shotgun (WGS) entry which is preliminary data.</text>
</comment>
<dbReference type="EMBL" id="JAQQWK010000010">
    <property type="protein sequence ID" value="KAK8029527.1"/>
    <property type="molecule type" value="Genomic_DNA"/>
</dbReference>
<name>A0ABR1SCF2_9PEZI</name>
<keyword evidence="3" id="KW-1185">Reference proteome</keyword>